<name>A0AA41HDL2_9BURK</name>
<evidence type="ECO:0000313" key="3">
    <source>
        <dbReference type="EMBL" id="MCP2010172.1"/>
    </source>
</evidence>
<reference evidence="3" key="2">
    <citation type="submission" date="2022-03" db="EMBL/GenBank/DDBJ databases">
        <title>Genome Encyclopedia of Bacteria and Archaea VI: Functional Genomics of Type Strains.</title>
        <authorList>
            <person name="Whitman W."/>
        </authorList>
    </citation>
    <scope>NUCLEOTIDE SEQUENCE</scope>
    <source>
        <strain evidence="3">HSC-15S17</strain>
    </source>
</reference>
<sequence length="72" mass="8053">MSELRFNVFGRLIAISGGQGAWRAFYFGAEGKRRPADFVVPGELAEHELCEYLADLFHEDATPRNHSAVQLS</sequence>
<dbReference type="Pfam" id="PF24697">
    <property type="entry name" value="DUF7661"/>
    <property type="match status" value="1"/>
</dbReference>
<reference evidence="2" key="1">
    <citation type="submission" date="2021-07" db="EMBL/GenBank/DDBJ databases">
        <title>Characterization of violacein-producing bacteria and related species.</title>
        <authorList>
            <person name="Wilson H.S."/>
            <person name="De Leon M.E."/>
        </authorList>
    </citation>
    <scope>NUCLEOTIDE SEQUENCE</scope>
    <source>
        <strain evidence="2">HSC-15S17</strain>
    </source>
</reference>
<gene>
    <name evidence="2" type="ORF">KVP70_19095</name>
    <name evidence="3" type="ORF">L1274_003904</name>
</gene>
<proteinExistence type="predicted"/>
<feature type="domain" description="DUF7661" evidence="1">
    <location>
        <begin position="3"/>
        <end position="71"/>
    </location>
</feature>
<dbReference type="RefSeq" id="WP_217943757.1">
    <property type="nucleotide sequence ID" value="NZ_JAHTGR010000010.1"/>
</dbReference>
<dbReference type="Proteomes" id="UP001162889">
    <property type="component" value="Unassembled WGS sequence"/>
</dbReference>
<evidence type="ECO:0000313" key="4">
    <source>
        <dbReference type="Proteomes" id="UP001155901"/>
    </source>
</evidence>
<dbReference type="EMBL" id="JALJZU010000007">
    <property type="protein sequence ID" value="MCP2010172.1"/>
    <property type="molecule type" value="Genomic_DNA"/>
</dbReference>
<dbReference type="AlphaFoldDB" id="A0AA41HDL2"/>
<dbReference type="Proteomes" id="UP001155901">
    <property type="component" value="Unassembled WGS sequence"/>
</dbReference>
<protein>
    <recommendedName>
        <fullName evidence="1">DUF7661 domain-containing protein</fullName>
    </recommendedName>
</protein>
<keyword evidence="5" id="KW-1185">Reference proteome</keyword>
<evidence type="ECO:0000313" key="5">
    <source>
        <dbReference type="Proteomes" id="UP001162889"/>
    </source>
</evidence>
<comment type="caution">
    <text evidence="2">The sequence shown here is derived from an EMBL/GenBank/DDBJ whole genome shotgun (WGS) entry which is preliminary data.</text>
</comment>
<evidence type="ECO:0000313" key="2">
    <source>
        <dbReference type="EMBL" id="MBV6323042.1"/>
    </source>
</evidence>
<organism evidence="2 4">
    <name type="scientific">Duganella violaceipulchra</name>
    <dbReference type="NCBI Taxonomy" id="2849652"/>
    <lineage>
        <taxon>Bacteria</taxon>
        <taxon>Pseudomonadati</taxon>
        <taxon>Pseudomonadota</taxon>
        <taxon>Betaproteobacteria</taxon>
        <taxon>Burkholderiales</taxon>
        <taxon>Oxalobacteraceae</taxon>
        <taxon>Telluria group</taxon>
        <taxon>Duganella</taxon>
    </lineage>
</organism>
<dbReference type="InterPro" id="IPR056078">
    <property type="entry name" value="DUF7661"/>
</dbReference>
<evidence type="ECO:0000259" key="1">
    <source>
        <dbReference type="Pfam" id="PF24697"/>
    </source>
</evidence>
<accession>A0AA41HDL2</accession>
<dbReference type="EMBL" id="JAHTGR010000010">
    <property type="protein sequence ID" value="MBV6323042.1"/>
    <property type="molecule type" value="Genomic_DNA"/>
</dbReference>